<evidence type="ECO:0000256" key="2">
    <source>
        <dbReference type="ARBA" id="ARBA00004167"/>
    </source>
</evidence>
<dbReference type="PROSITE" id="PS00086">
    <property type="entry name" value="CYTOCHROME_P450"/>
    <property type="match status" value="1"/>
</dbReference>
<keyword evidence="4 11" id="KW-0349">Heme</keyword>
<keyword evidence="7" id="KW-1133">Transmembrane helix</keyword>
<evidence type="ECO:0008006" key="14">
    <source>
        <dbReference type="Google" id="ProtNLM"/>
    </source>
</evidence>
<dbReference type="InterPro" id="IPR002401">
    <property type="entry name" value="Cyt_P450_E_grp-I"/>
</dbReference>
<evidence type="ECO:0000256" key="11">
    <source>
        <dbReference type="RuleBase" id="RU000461"/>
    </source>
</evidence>
<dbReference type="PANTHER" id="PTHR24286:SF199">
    <property type="entry name" value="CYTOCHROME P450 88D6"/>
    <property type="match status" value="1"/>
</dbReference>
<dbReference type="Proteomes" id="UP001642487">
    <property type="component" value="Chromosome 1"/>
</dbReference>
<protein>
    <recommendedName>
        <fullName evidence="14">Beta-amyrin 11-oxidase-like</fullName>
    </recommendedName>
</protein>
<dbReference type="EMBL" id="OZ021735">
    <property type="protein sequence ID" value="CAK9309463.1"/>
    <property type="molecule type" value="Genomic_DNA"/>
</dbReference>
<evidence type="ECO:0000256" key="4">
    <source>
        <dbReference type="ARBA" id="ARBA00022617"/>
    </source>
</evidence>
<dbReference type="PANTHER" id="PTHR24286">
    <property type="entry name" value="CYTOCHROME P450 26"/>
    <property type="match status" value="1"/>
</dbReference>
<accession>A0ABP0XMT0</accession>
<dbReference type="SUPFAM" id="SSF48264">
    <property type="entry name" value="Cytochrome P450"/>
    <property type="match status" value="1"/>
</dbReference>
<evidence type="ECO:0000256" key="1">
    <source>
        <dbReference type="ARBA" id="ARBA00001971"/>
    </source>
</evidence>
<keyword evidence="11" id="KW-0503">Monooxygenase</keyword>
<keyword evidence="6 11" id="KW-0479">Metal-binding</keyword>
<evidence type="ECO:0000256" key="5">
    <source>
        <dbReference type="ARBA" id="ARBA00022692"/>
    </source>
</evidence>
<dbReference type="InterPro" id="IPR001128">
    <property type="entry name" value="Cyt_P450"/>
</dbReference>
<gene>
    <name evidence="12" type="ORF">CITCOLO1_LOCUS1040</name>
</gene>
<keyword evidence="8 11" id="KW-0560">Oxidoreductase</keyword>
<keyword evidence="13" id="KW-1185">Reference proteome</keyword>
<evidence type="ECO:0000256" key="8">
    <source>
        <dbReference type="ARBA" id="ARBA00023002"/>
    </source>
</evidence>
<comment type="subcellular location">
    <subcellularLocation>
        <location evidence="2">Membrane</location>
        <topology evidence="2">Single-pass membrane protein</topology>
    </subcellularLocation>
</comment>
<dbReference type="PRINTS" id="PR00385">
    <property type="entry name" value="P450"/>
</dbReference>
<evidence type="ECO:0000256" key="10">
    <source>
        <dbReference type="ARBA" id="ARBA00023136"/>
    </source>
</evidence>
<dbReference type="InterPro" id="IPR036396">
    <property type="entry name" value="Cyt_P450_sf"/>
</dbReference>
<dbReference type="Pfam" id="PF00067">
    <property type="entry name" value="p450"/>
    <property type="match status" value="1"/>
</dbReference>
<dbReference type="PRINTS" id="PR00463">
    <property type="entry name" value="EP450I"/>
</dbReference>
<sequence>MEMINVCVTIGSVLGVYLFVRKLNEIWYLLKLGRKAYKSLPPGDLGWPIIGSSLSFYKAFKAGGDLQSVICHLLSRNGRVGIYKSHIYGSPTIIVTDPKICRRIYLDEEKFKEGYPKSVKIFGGDGNFTKIDHKIGYRIMASPMNGYEVLSNYVDFIEQIMSKGLEEWSSMREPIELLDESGYLFLKVVLHIFLGSQLDAQTIAELHALFKEMGLAILTIFPFDLPGFTFHKALEARRKIQNILHCVIEEKRRRLENKKTSEVHCEVDKLIGAIDENGTRLYDNITIIDMLLAICFGGLSSPSNATMWALLHISQNPHILQKAKEEQESIIRQRPSTQKGLTYKEIKQMKYLTKIINEVLRRNTMSTAFRKAKETSKINGYTIPKGWTVQIWGTAIHMDPQIYSNPQEFDPSRWDNYTPKPGEFIPFGIGSRFCPGSELAKLEIAILLHHFILNYKMECCITHLPSPKPVDNYLYRIIKLP</sequence>
<evidence type="ECO:0000256" key="9">
    <source>
        <dbReference type="ARBA" id="ARBA00023004"/>
    </source>
</evidence>
<reference evidence="12 13" key="1">
    <citation type="submission" date="2024-03" db="EMBL/GenBank/DDBJ databases">
        <authorList>
            <person name="Gkanogiannis A."/>
            <person name="Becerra Lopez-Lavalle L."/>
        </authorList>
    </citation>
    <scope>NUCLEOTIDE SEQUENCE [LARGE SCALE GENOMIC DNA]</scope>
</reference>
<comment type="cofactor">
    <cofactor evidence="1">
        <name>heme</name>
        <dbReference type="ChEBI" id="CHEBI:30413"/>
    </cofactor>
</comment>
<organism evidence="12 13">
    <name type="scientific">Citrullus colocynthis</name>
    <name type="common">colocynth</name>
    <dbReference type="NCBI Taxonomy" id="252529"/>
    <lineage>
        <taxon>Eukaryota</taxon>
        <taxon>Viridiplantae</taxon>
        <taxon>Streptophyta</taxon>
        <taxon>Embryophyta</taxon>
        <taxon>Tracheophyta</taxon>
        <taxon>Spermatophyta</taxon>
        <taxon>Magnoliopsida</taxon>
        <taxon>eudicotyledons</taxon>
        <taxon>Gunneridae</taxon>
        <taxon>Pentapetalae</taxon>
        <taxon>rosids</taxon>
        <taxon>fabids</taxon>
        <taxon>Cucurbitales</taxon>
        <taxon>Cucurbitaceae</taxon>
        <taxon>Benincaseae</taxon>
        <taxon>Citrullus</taxon>
    </lineage>
</organism>
<dbReference type="InterPro" id="IPR017972">
    <property type="entry name" value="Cyt_P450_CS"/>
</dbReference>
<keyword evidence="9 11" id="KW-0408">Iron</keyword>
<comment type="similarity">
    <text evidence="3 11">Belongs to the cytochrome P450 family.</text>
</comment>
<evidence type="ECO:0000313" key="12">
    <source>
        <dbReference type="EMBL" id="CAK9309463.1"/>
    </source>
</evidence>
<evidence type="ECO:0000256" key="3">
    <source>
        <dbReference type="ARBA" id="ARBA00010617"/>
    </source>
</evidence>
<proteinExistence type="inferred from homology"/>
<name>A0ABP0XMT0_9ROSI</name>
<keyword evidence="5" id="KW-0812">Transmembrane</keyword>
<dbReference type="Gene3D" id="1.10.630.10">
    <property type="entry name" value="Cytochrome P450"/>
    <property type="match status" value="1"/>
</dbReference>
<evidence type="ECO:0000256" key="7">
    <source>
        <dbReference type="ARBA" id="ARBA00022989"/>
    </source>
</evidence>
<evidence type="ECO:0000313" key="13">
    <source>
        <dbReference type="Proteomes" id="UP001642487"/>
    </source>
</evidence>
<evidence type="ECO:0000256" key="6">
    <source>
        <dbReference type="ARBA" id="ARBA00022723"/>
    </source>
</evidence>
<keyword evidence="10" id="KW-0472">Membrane</keyword>